<organism evidence="1 2">
    <name type="scientific">Sphingomonas immobilis</name>
    <dbReference type="NCBI Taxonomy" id="3063997"/>
    <lineage>
        <taxon>Bacteria</taxon>
        <taxon>Pseudomonadati</taxon>
        <taxon>Pseudomonadota</taxon>
        <taxon>Alphaproteobacteria</taxon>
        <taxon>Sphingomonadales</taxon>
        <taxon>Sphingomonadaceae</taxon>
        <taxon>Sphingomonas</taxon>
    </lineage>
</organism>
<dbReference type="Proteomes" id="UP001176468">
    <property type="component" value="Unassembled WGS sequence"/>
</dbReference>
<reference evidence="1" key="1">
    <citation type="submission" date="2023-07" db="EMBL/GenBank/DDBJ databases">
        <authorList>
            <person name="Kim M.K."/>
        </authorList>
    </citation>
    <scope>NUCLEOTIDE SEQUENCE</scope>
    <source>
        <strain evidence="1">CA1-15</strain>
    </source>
</reference>
<gene>
    <name evidence="1" type="ORF">Q5H94_02090</name>
</gene>
<keyword evidence="2" id="KW-1185">Reference proteome</keyword>
<protein>
    <recommendedName>
        <fullName evidence="3">Transcriptional regulator</fullName>
    </recommendedName>
</protein>
<sequence>MNHSAIIKALGGAHSLGDELRARGIAIADVTVRSWTLTGRMIPAKYWSHIAAIASAQGVAVSFEALAEQVAA</sequence>
<evidence type="ECO:0000313" key="2">
    <source>
        <dbReference type="Proteomes" id="UP001176468"/>
    </source>
</evidence>
<comment type="caution">
    <text evidence="1">The sequence shown here is derived from an EMBL/GenBank/DDBJ whole genome shotgun (WGS) entry which is preliminary data.</text>
</comment>
<evidence type="ECO:0000313" key="1">
    <source>
        <dbReference type="EMBL" id="MDO7841105.1"/>
    </source>
</evidence>
<accession>A0ABT8ZU55</accession>
<name>A0ABT8ZU55_9SPHN</name>
<dbReference type="EMBL" id="JAUQSZ010000001">
    <property type="protein sequence ID" value="MDO7841105.1"/>
    <property type="molecule type" value="Genomic_DNA"/>
</dbReference>
<dbReference type="RefSeq" id="WP_304559505.1">
    <property type="nucleotide sequence ID" value="NZ_JAUQSZ010000001.1"/>
</dbReference>
<proteinExistence type="predicted"/>
<evidence type="ECO:0008006" key="3">
    <source>
        <dbReference type="Google" id="ProtNLM"/>
    </source>
</evidence>